<gene>
    <name evidence="2" type="ORF">AV926_17640</name>
</gene>
<evidence type="ECO:0000313" key="2">
    <source>
        <dbReference type="EMBL" id="KZE74697.1"/>
    </source>
</evidence>
<name>A0A161TK25_9FLAO</name>
<keyword evidence="1" id="KW-0472">Membrane</keyword>
<accession>A0A161TK25</accession>
<keyword evidence="1" id="KW-0812">Transmembrane</keyword>
<feature type="transmembrane region" description="Helical" evidence="1">
    <location>
        <begin position="6"/>
        <end position="24"/>
    </location>
</feature>
<evidence type="ECO:0000313" key="3">
    <source>
        <dbReference type="Proteomes" id="UP000076630"/>
    </source>
</evidence>
<evidence type="ECO:0000256" key="1">
    <source>
        <dbReference type="SAM" id="Phobius"/>
    </source>
</evidence>
<feature type="transmembrane region" description="Helical" evidence="1">
    <location>
        <begin position="85"/>
        <end position="104"/>
    </location>
</feature>
<reference evidence="2 3" key="1">
    <citation type="submission" date="2016-01" db="EMBL/GenBank/DDBJ databases">
        <title>Whole genome sequencing of Myroides marinus L41.</title>
        <authorList>
            <person name="Hong K.W."/>
        </authorList>
    </citation>
    <scope>NUCLEOTIDE SEQUENCE [LARGE SCALE GENOMIC DNA]</scope>
    <source>
        <strain evidence="2 3">L41</strain>
    </source>
</reference>
<feature type="transmembrane region" description="Helical" evidence="1">
    <location>
        <begin position="61"/>
        <end position="78"/>
    </location>
</feature>
<dbReference type="AlphaFoldDB" id="A0A161TK25"/>
<dbReference type="Proteomes" id="UP000076630">
    <property type="component" value="Unassembled WGS sequence"/>
</dbReference>
<keyword evidence="1" id="KW-1133">Transmembrane helix</keyword>
<feature type="transmembrane region" description="Helical" evidence="1">
    <location>
        <begin position="36"/>
        <end position="55"/>
    </location>
</feature>
<protein>
    <submittedName>
        <fullName evidence="2">Uncharacterized protein</fullName>
    </submittedName>
</protein>
<sequence>MKEGGKGMRVFFYFLGTGLPFLLLNVGRSLYKGKKAIDIINVAYVVLLFLYGLLVLSFKDWLVVVLLYLPFISLVILESFKQNRYLILNIASISHLVLFIAYAISL</sequence>
<organism evidence="2 3">
    <name type="scientific">Myroides marinus</name>
    <dbReference type="NCBI Taxonomy" id="703342"/>
    <lineage>
        <taxon>Bacteria</taxon>
        <taxon>Pseudomonadati</taxon>
        <taxon>Bacteroidota</taxon>
        <taxon>Flavobacteriia</taxon>
        <taxon>Flavobacteriales</taxon>
        <taxon>Flavobacteriaceae</taxon>
        <taxon>Myroides</taxon>
    </lineage>
</organism>
<proteinExistence type="predicted"/>
<dbReference type="EMBL" id="LQNU01000091">
    <property type="protein sequence ID" value="KZE74697.1"/>
    <property type="molecule type" value="Genomic_DNA"/>
</dbReference>
<keyword evidence="3" id="KW-1185">Reference proteome</keyword>
<comment type="caution">
    <text evidence="2">The sequence shown here is derived from an EMBL/GenBank/DDBJ whole genome shotgun (WGS) entry which is preliminary data.</text>
</comment>